<keyword evidence="2" id="KW-1185">Reference proteome</keyword>
<dbReference type="Proteomes" id="UP000076761">
    <property type="component" value="Unassembled WGS sequence"/>
</dbReference>
<organism evidence="1 2">
    <name type="scientific">Neolentinus lepideus HHB14362 ss-1</name>
    <dbReference type="NCBI Taxonomy" id="1314782"/>
    <lineage>
        <taxon>Eukaryota</taxon>
        <taxon>Fungi</taxon>
        <taxon>Dikarya</taxon>
        <taxon>Basidiomycota</taxon>
        <taxon>Agaricomycotina</taxon>
        <taxon>Agaricomycetes</taxon>
        <taxon>Gloeophyllales</taxon>
        <taxon>Gloeophyllaceae</taxon>
        <taxon>Neolentinus</taxon>
    </lineage>
</organism>
<evidence type="ECO:0000313" key="2">
    <source>
        <dbReference type="Proteomes" id="UP000076761"/>
    </source>
</evidence>
<gene>
    <name evidence="1" type="ORF">NEOLEDRAFT_1167291</name>
</gene>
<dbReference type="STRING" id="1314782.A0A165UW43"/>
<sequence>MDLGDIPEHILLNIFESACTDGGATGAALSATSHEVAELSAGYRYQSIALSGVDQLEAFINSPGPKQRVPLNIQHLFLCDRERKRASDRIGYPRAVTKQRATKKRERAKQRYADRAEKDADDALKFADGLKRILGNCRNSLRTLTVVLFNPTDSTQSEILNHLWSWTYPELTDLSLRLCDTRQFPKGLGFQATLLPALERLHFASATSLMVIAPDWDEPPTEPMYTETQLVRFLREVGQIASLSCIRLSDVKGTEWIEVYLAKLLNLRFPADTSHGMPPAYLMNAVPKIEFRFPTKLRIGLQIWNGVGRAIRESYGFLPLKLRKIAVEKRQFLADVIELRRTERDLYPNEPRVSYLGAVKERSYDVWMNEWLERQQTESGIARELMLVPDDEDED</sequence>
<evidence type="ECO:0000313" key="1">
    <source>
        <dbReference type="EMBL" id="KZT28787.1"/>
    </source>
</evidence>
<dbReference type="OrthoDB" id="2748701at2759"/>
<dbReference type="AlphaFoldDB" id="A0A165UW43"/>
<dbReference type="EMBL" id="KV425556">
    <property type="protein sequence ID" value="KZT28787.1"/>
    <property type="molecule type" value="Genomic_DNA"/>
</dbReference>
<dbReference type="InParanoid" id="A0A165UW43"/>
<protein>
    <submittedName>
        <fullName evidence="1">Uncharacterized protein</fullName>
    </submittedName>
</protein>
<proteinExistence type="predicted"/>
<name>A0A165UW43_9AGAM</name>
<accession>A0A165UW43</accession>
<reference evidence="1 2" key="1">
    <citation type="journal article" date="2016" name="Mol. Biol. Evol.">
        <title>Comparative Genomics of Early-Diverging Mushroom-Forming Fungi Provides Insights into the Origins of Lignocellulose Decay Capabilities.</title>
        <authorList>
            <person name="Nagy L.G."/>
            <person name="Riley R."/>
            <person name="Tritt A."/>
            <person name="Adam C."/>
            <person name="Daum C."/>
            <person name="Floudas D."/>
            <person name="Sun H."/>
            <person name="Yadav J.S."/>
            <person name="Pangilinan J."/>
            <person name="Larsson K.H."/>
            <person name="Matsuura K."/>
            <person name="Barry K."/>
            <person name="Labutti K."/>
            <person name="Kuo R."/>
            <person name="Ohm R.A."/>
            <person name="Bhattacharya S.S."/>
            <person name="Shirouzu T."/>
            <person name="Yoshinaga Y."/>
            <person name="Martin F.M."/>
            <person name="Grigoriev I.V."/>
            <person name="Hibbett D.S."/>
        </authorList>
    </citation>
    <scope>NUCLEOTIDE SEQUENCE [LARGE SCALE GENOMIC DNA]</scope>
    <source>
        <strain evidence="1 2">HHB14362 ss-1</strain>
    </source>
</reference>